<keyword evidence="1" id="KW-0732">Signal</keyword>
<dbReference type="EMBL" id="ML119148">
    <property type="protein sequence ID" value="RPB09795.1"/>
    <property type="molecule type" value="Genomic_DNA"/>
</dbReference>
<keyword evidence="3" id="KW-1185">Reference proteome</keyword>
<gene>
    <name evidence="2" type="ORF">P167DRAFT_286104</name>
</gene>
<sequence length="88" mass="10318">MHPRAKLMRDFLLCLFWLLSLHAVFSSECGVLCRKNNPSRKAWELRFRCTYGPIYGFINPMLLWGSWRNFGVFGLVPVNSCMGRGYQR</sequence>
<evidence type="ECO:0000313" key="3">
    <source>
        <dbReference type="Proteomes" id="UP000277580"/>
    </source>
</evidence>
<proteinExistence type="predicted"/>
<name>A0A3N4KVI3_9PEZI</name>
<feature type="signal peptide" evidence="1">
    <location>
        <begin position="1"/>
        <end position="26"/>
    </location>
</feature>
<evidence type="ECO:0000313" key="2">
    <source>
        <dbReference type="EMBL" id="RPB09795.1"/>
    </source>
</evidence>
<dbReference type="AlphaFoldDB" id="A0A3N4KVI3"/>
<organism evidence="2 3">
    <name type="scientific">Morchella conica CCBAS932</name>
    <dbReference type="NCBI Taxonomy" id="1392247"/>
    <lineage>
        <taxon>Eukaryota</taxon>
        <taxon>Fungi</taxon>
        <taxon>Dikarya</taxon>
        <taxon>Ascomycota</taxon>
        <taxon>Pezizomycotina</taxon>
        <taxon>Pezizomycetes</taxon>
        <taxon>Pezizales</taxon>
        <taxon>Morchellaceae</taxon>
        <taxon>Morchella</taxon>
    </lineage>
</organism>
<accession>A0A3N4KVI3</accession>
<dbReference type="InParanoid" id="A0A3N4KVI3"/>
<evidence type="ECO:0008006" key="4">
    <source>
        <dbReference type="Google" id="ProtNLM"/>
    </source>
</evidence>
<feature type="chain" id="PRO_5018184062" description="Secreted protein" evidence="1">
    <location>
        <begin position="27"/>
        <end position="88"/>
    </location>
</feature>
<protein>
    <recommendedName>
        <fullName evidence="4">Secreted protein</fullName>
    </recommendedName>
</protein>
<evidence type="ECO:0000256" key="1">
    <source>
        <dbReference type="SAM" id="SignalP"/>
    </source>
</evidence>
<reference evidence="2 3" key="1">
    <citation type="journal article" date="2018" name="Nat. Ecol. Evol.">
        <title>Pezizomycetes genomes reveal the molecular basis of ectomycorrhizal truffle lifestyle.</title>
        <authorList>
            <person name="Murat C."/>
            <person name="Payen T."/>
            <person name="Noel B."/>
            <person name="Kuo A."/>
            <person name="Morin E."/>
            <person name="Chen J."/>
            <person name="Kohler A."/>
            <person name="Krizsan K."/>
            <person name="Balestrini R."/>
            <person name="Da Silva C."/>
            <person name="Montanini B."/>
            <person name="Hainaut M."/>
            <person name="Levati E."/>
            <person name="Barry K.W."/>
            <person name="Belfiori B."/>
            <person name="Cichocki N."/>
            <person name="Clum A."/>
            <person name="Dockter R.B."/>
            <person name="Fauchery L."/>
            <person name="Guy J."/>
            <person name="Iotti M."/>
            <person name="Le Tacon F."/>
            <person name="Lindquist E.A."/>
            <person name="Lipzen A."/>
            <person name="Malagnac F."/>
            <person name="Mello A."/>
            <person name="Molinier V."/>
            <person name="Miyauchi S."/>
            <person name="Poulain J."/>
            <person name="Riccioni C."/>
            <person name="Rubini A."/>
            <person name="Sitrit Y."/>
            <person name="Splivallo R."/>
            <person name="Traeger S."/>
            <person name="Wang M."/>
            <person name="Zifcakova L."/>
            <person name="Wipf D."/>
            <person name="Zambonelli A."/>
            <person name="Paolocci F."/>
            <person name="Nowrousian M."/>
            <person name="Ottonello S."/>
            <person name="Baldrian P."/>
            <person name="Spatafora J.W."/>
            <person name="Henrissat B."/>
            <person name="Nagy L.G."/>
            <person name="Aury J.M."/>
            <person name="Wincker P."/>
            <person name="Grigoriev I.V."/>
            <person name="Bonfante P."/>
            <person name="Martin F.M."/>
        </authorList>
    </citation>
    <scope>NUCLEOTIDE SEQUENCE [LARGE SCALE GENOMIC DNA]</scope>
    <source>
        <strain evidence="2 3">CCBAS932</strain>
    </source>
</reference>
<dbReference type="Proteomes" id="UP000277580">
    <property type="component" value="Unassembled WGS sequence"/>
</dbReference>